<reference evidence="3 4" key="1">
    <citation type="journal article" date="2020" name="Microbes Environ.">
        <title>Synthetic bacterial community of duckweed: a simple and stable system to study plant-microbe interactions.</title>
        <authorList>
            <person name="Ishizawa H."/>
            <person name="Tada M."/>
            <person name="Kuroda M."/>
            <person name="Inoue D."/>
            <person name="Futamata H."/>
            <person name="Ike M."/>
        </authorList>
    </citation>
    <scope>NUCLEOTIDE SEQUENCE [LARGE SCALE GENOMIC DNA]</scope>
    <source>
        <strain evidence="3 4">DW100</strain>
    </source>
</reference>
<dbReference type="InterPro" id="IPR012338">
    <property type="entry name" value="Beta-lactam/transpept-like"/>
</dbReference>
<feature type="domain" description="Beta-lactamase-related" evidence="2">
    <location>
        <begin position="30"/>
        <end position="329"/>
    </location>
</feature>
<organism evidence="3 4">
    <name type="scientific">Chryseobacterium gambrini</name>
    <dbReference type="NCBI Taxonomy" id="373672"/>
    <lineage>
        <taxon>Bacteria</taxon>
        <taxon>Pseudomonadati</taxon>
        <taxon>Bacteroidota</taxon>
        <taxon>Flavobacteriia</taxon>
        <taxon>Flavobacteriales</taxon>
        <taxon>Weeksellaceae</taxon>
        <taxon>Chryseobacterium group</taxon>
        <taxon>Chryseobacterium</taxon>
    </lineage>
</organism>
<dbReference type="InterPro" id="IPR001466">
    <property type="entry name" value="Beta-lactam-related"/>
</dbReference>
<dbReference type="PANTHER" id="PTHR46825">
    <property type="entry name" value="D-ALANYL-D-ALANINE-CARBOXYPEPTIDASE/ENDOPEPTIDASE AMPH"/>
    <property type="match status" value="1"/>
</dbReference>
<dbReference type="Pfam" id="PF00144">
    <property type="entry name" value="Beta-lactamase"/>
    <property type="match status" value="1"/>
</dbReference>
<keyword evidence="4" id="KW-1185">Reference proteome</keyword>
<sequence>MLKKLLFLSVISLSTTAFSQANVKQKLAAYIDSLYAHHKIMGSFAFSENDRPTFVKVVGFADAEKNQKANVNTQYRIGSISKTFTAVLIMKAFEEKKISLDQKLSEFYPEIPNAEKISIENLLQHRTGIHNLTSEAEFWQYNTKPQTESSLISIIKKYKSDFEPGSKHEYSNSNYILLGFILEKIYKKPYAVLLKDKITKPLKLTLTEVGGKIDPSKDQAKAYQYINGKYVVSSETDMSIPIGAGNIISTPRDLLTFILGLENGKLVKKSSLEKMKTFVDDYGYGLVKVPFDKYSGFGHTGGIDNFSSALFYFPDLKIATAFSTNQSEMDTNDISIKMIETAMGKDFEMPNFKTYEISENDLQKFTGTYSSKGIPLKITIFIEDKKLMAQATGQSAFPLEAISETSFKFDMAGIVIDFYPAKKQFVIIQGGTKNTFTKE</sequence>
<evidence type="ECO:0000313" key="3">
    <source>
        <dbReference type="EMBL" id="BEV04010.1"/>
    </source>
</evidence>
<keyword evidence="1" id="KW-0732">Signal</keyword>
<dbReference type="RefSeq" id="WP_338614775.1">
    <property type="nucleotide sequence ID" value="NZ_AP029022.1"/>
</dbReference>
<feature type="signal peptide" evidence="1">
    <location>
        <begin position="1"/>
        <end position="19"/>
    </location>
</feature>
<keyword evidence="3" id="KW-0378">Hydrolase</keyword>
<dbReference type="SUPFAM" id="SSF56601">
    <property type="entry name" value="beta-lactamase/transpeptidase-like"/>
    <property type="match status" value="1"/>
</dbReference>
<feature type="chain" id="PRO_5045672628" evidence="1">
    <location>
        <begin position="20"/>
        <end position="439"/>
    </location>
</feature>
<dbReference type="Proteomes" id="UP001380186">
    <property type="component" value="Chromosome"/>
</dbReference>
<evidence type="ECO:0000256" key="1">
    <source>
        <dbReference type="SAM" id="SignalP"/>
    </source>
</evidence>
<dbReference type="PANTHER" id="PTHR46825:SF9">
    <property type="entry name" value="BETA-LACTAMASE-RELATED DOMAIN-CONTAINING PROTEIN"/>
    <property type="match status" value="1"/>
</dbReference>
<evidence type="ECO:0000259" key="2">
    <source>
        <dbReference type="Pfam" id="PF00144"/>
    </source>
</evidence>
<gene>
    <name evidence="3" type="ORF">CRDW_13840</name>
</gene>
<accession>A0ABN7CCH1</accession>
<dbReference type="GO" id="GO:0016787">
    <property type="term" value="F:hydrolase activity"/>
    <property type="evidence" value="ECO:0007669"/>
    <property type="project" value="UniProtKB-KW"/>
</dbReference>
<name>A0ABN7CCH1_9FLAO</name>
<evidence type="ECO:0000313" key="4">
    <source>
        <dbReference type="Proteomes" id="UP001380186"/>
    </source>
</evidence>
<protein>
    <submittedName>
        <fullName evidence="3">Serine hydrolase</fullName>
    </submittedName>
</protein>
<dbReference type="EMBL" id="AP029022">
    <property type="protein sequence ID" value="BEV04010.1"/>
    <property type="molecule type" value="Genomic_DNA"/>
</dbReference>
<dbReference type="Gene3D" id="3.40.710.10">
    <property type="entry name" value="DD-peptidase/beta-lactamase superfamily"/>
    <property type="match status" value="1"/>
</dbReference>
<dbReference type="InterPro" id="IPR050491">
    <property type="entry name" value="AmpC-like"/>
</dbReference>
<proteinExistence type="predicted"/>